<comment type="pathway">
    <text evidence="2">Bacterial outer membrane biogenesis; LPS core biosynthesis.</text>
</comment>
<dbReference type="AlphaFoldDB" id="A0A139SV24"/>
<dbReference type="EC" id="2.4.99.23" evidence="10"/>
<protein>
    <recommendedName>
        <fullName evidence="11">Lipopolysaccharide heptosyltransferase 1</fullName>
        <ecNumber evidence="10">2.4.99.23</ecNumber>
    </recommendedName>
    <alternativeName>
        <fullName evidence="12">ADP-heptose:lipopolysaccharide heptosyltransferase I</fullName>
    </alternativeName>
</protein>
<keyword evidence="5" id="KW-0328">Glycosyltransferase</keyword>
<comment type="subcellular location">
    <subcellularLocation>
        <location evidence="1">Cell inner membrane</location>
        <topology evidence="1">Peripheral membrane protein</topology>
        <orientation evidence="1">Cytoplasmic side</orientation>
    </subcellularLocation>
</comment>
<comment type="similarity">
    <text evidence="9">Belongs to the glycosyltransferase 9 family.</text>
</comment>
<evidence type="ECO:0000256" key="2">
    <source>
        <dbReference type="ARBA" id="ARBA00004713"/>
    </source>
</evidence>
<dbReference type="SUPFAM" id="SSF53756">
    <property type="entry name" value="UDP-Glycosyltransferase/glycogen phosphorylase"/>
    <property type="match status" value="1"/>
</dbReference>
<keyword evidence="8" id="KW-0472">Membrane</keyword>
<organism evidence="14 15">
    <name type="scientific">Ventosimonas gracilis</name>
    <dbReference type="NCBI Taxonomy" id="1680762"/>
    <lineage>
        <taxon>Bacteria</taxon>
        <taxon>Pseudomonadati</taxon>
        <taxon>Pseudomonadota</taxon>
        <taxon>Gammaproteobacteria</taxon>
        <taxon>Pseudomonadales</taxon>
        <taxon>Ventosimonadaceae</taxon>
        <taxon>Ventosimonas</taxon>
    </lineage>
</organism>
<evidence type="ECO:0000313" key="15">
    <source>
        <dbReference type="Proteomes" id="UP000072660"/>
    </source>
</evidence>
<dbReference type="Gene3D" id="3.40.50.2000">
    <property type="entry name" value="Glycogen Phosphorylase B"/>
    <property type="match status" value="2"/>
</dbReference>
<dbReference type="InterPro" id="IPR002201">
    <property type="entry name" value="Glyco_trans_9"/>
</dbReference>
<evidence type="ECO:0000256" key="13">
    <source>
        <dbReference type="ARBA" id="ARBA00049201"/>
    </source>
</evidence>
<evidence type="ECO:0000256" key="9">
    <source>
        <dbReference type="ARBA" id="ARBA00043995"/>
    </source>
</evidence>
<dbReference type="EMBL" id="LSZO01000135">
    <property type="protein sequence ID" value="KXU38437.1"/>
    <property type="molecule type" value="Genomic_DNA"/>
</dbReference>
<evidence type="ECO:0000256" key="12">
    <source>
        <dbReference type="ARBA" id="ARBA00044330"/>
    </source>
</evidence>
<proteinExistence type="inferred from homology"/>
<dbReference type="GO" id="GO:0005886">
    <property type="term" value="C:plasma membrane"/>
    <property type="evidence" value="ECO:0007669"/>
    <property type="project" value="UniProtKB-SubCell"/>
</dbReference>
<evidence type="ECO:0000256" key="1">
    <source>
        <dbReference type="ARBA" id="ARBA00004515"/>
    </source>
</evidence>
<dbReference type="PANTHER" id="PTHR30160">
    <property type="entry name" value="TETRAACYLDISACCHARIDE 4'-KINASE-RELATED"/>
    <property type="match status" value="1"/>
</dbReference>
<evidence type="ECO:0000313" key="14">
    <source>
        <dbReference type="EMBL" id="KXU38437.1"/>
    </source>
</evidence>
<keyword evidence="3" id="KW-1003">Cell membrane</keyword>
<dbReference type="Proteomes" id="UP000072660">
    <property type="component" value="Unassembled WGS sequence"/>
</dbReference>
<dbReference type="InterPro" id="IPR011908">
    <property type="entry name" value="LipoPS_heptosylTferase-I"/>
</dbReference>
<dbReference type="Pfam" id="PF01075">
    <property type="entry name" value="Glyco_transf_9"/>
    <property type="match status" value="1"/>
</dbReference>
<dbReference type="GO" id="GO:0008713">
    <property type="term" value="F:ADP-heptose-lipopolysaccharide heptosyltransferase activity"/>
    <property type="evidence" value="ECO:0007669"/>
    <property type="project" value="TreeGrafter"/>
</dbReference>
<accession>A0A139SV24</accession>
<evidence type="ECO:0000256" key="5">
    <source>
        <dbReference type="ARBA" id="ARBA00022676"/>
    </source>
</evidence>
<evidence type="ECO:0000256" key="10">
    <source>
        <dbReference type="ARBA" id="ARBA00044041"/>
    </source>
</evidence>
<dbReference type="NCBIfam" id="TIGR02193">
    <property type="entry name" value="heptsyl_trn_I"/>
    <property type="match status" value="1"/>
</dbReference>
<dbReference type="InterPro" id="IPR051199">
    <property type="entry name" value="LPS_LOS_Heptosyltrfase"/>
</dbReference>
<evidence type="ECO:0000256" key="7">
    <source>
        <dbReference type="ARBA" id="ARBA00022985"/>
    </source>
</evidence>
<dbReference type="GO" id="GO:0005829">
    <property type="term" value="C:cytosol"/>
    <property type="evidence" value="ECO:0007669"/>
    <property type="project" value="TreeGrafter"/>
</dbReference>
<comment type="catalytic activity">
    <reaction evidence="13">
        <text>an alpha-Kdo-(2-&gt;4)-alpha-Kdo-(2-&gt;6)-lipid A + ADP-L-glycero-beta-D-manno-heptose = an L-alpha-D-Hep-(1-&gt;5)-[alpha-Kdo-(2-&gt;4)]-alpha-Kdo-(2-&gt;6)-lipid A + ADP + H(+)</text>
        <dbReference type="Rhea" id="RHEA:74067"/>
        <dbReference type="ChEBI" id="CHEBI:15378"/>
        <dbReference type="ChEBI" id="CHEBI:61506"/>
        <dbReference type="ChEBI" id="CHEBI:176431"/>
        <dbReference type="ChEBI" id="CHEBI:193068"/>
        <dbReference type="ChEBI" id="CHEBI:456216"/>
        <dbReference type="EC" id="2.4.99.23"/>
    </reaction>
</comment>
<gene>
    <name evidence="14" type="ORF">AXE65_01620</name>
</gene>
<evidence type="ECO:0000256" key="8">
    <source>
        <dbReference type="ARBA" id="ARBA00023136"/>
    </source>
</evidence>
<dbReference type="CDD" id="cd03789">
    <property type="entry name" value="GT9_LPS_heptosyltransferase"/>
    <property type="match status" value="1"/>
</dbReference>
<keyword evidence="6 14" id="KW-0808">Transferase</keyword>
<comment type="caution">
    <text evidence="14">The sequence shown here is derived from an EMBL/GenBank/DDBJ whole genome shotgun (WGS) entry which is preliminary data.</text>
</comment>
<evidence type="ECO:0000256" key="11">
    <source>
        <dbReference type="ARBA" id="ARBA00044190"/>
    </source>
</evidence>
<evidence type="ECO:0000256" key="6">
    <source>
        <dbReference type="ARBA" id="ARBA00022679"/>
    </source>
</evidence>
<evidence type="ECO:0000256" key="4">
    <source>
        <dbReference type="ARBA" id="ARBA00022519"/>
    </source>
</evidence>
<reference evidence="14 15" key="1">
    <citation type="submission" date="2016-02" db="EMBL/GenBank/DDBJ databases">
        <authorList>
            <person name="Wen L."/>
            <person name="He K."/>
            <person name="Yang H."/>
        </authorList>
    </citation>
    <scope>NUCLEOTIDE SEQUENCE [LARGE SCALE GENOMIC DNA]</scope>
    <source>
        <strain evidence="14 15">CV58</strain>
    </source>
</reference>
<dbReference type="PANTHER" id="PTHR30160:SF19">
    <property type="entry name" value="LIPOPOLYSACCHARIDE HEPTOSYLTRANSFERASE 1"/>
    <property type="match status" value="1"/>
</dbReference>
<name>A0A139SV24_9GAMM</name>
<dbReference type="GO" id="GO:0009244">
    <property type="term" value="P:lipopolysaccharide core region biosynthetic process"/>
    <property type="evidence" value="ECO:0007669"/>
    <property type="project" value="InterPro"/>
</dbReference>
<dbReference type="OrthoDB" id="9767552at2"/>
<keyword evidence="15" id="KW-1185">Reference proteome</keyword>
<dbReference type="RefSeq" id="WP_068389622.1">
    <property type="nucleotide sequence ID" value="NZ_LSZO01000135.1"/>
</dbReference>
<keyword evidence="4" id="KW-0997">Cell inner membrane</keyword>
<sequence>MRVLLVKTSSMGDLIHCLPALTDARRAHPAIRFDWVAEEHFAQIPAWHSAVDQVLLVAVRRWRKRFWPLLSNDEWRAFKQQVRATDYDLVIDAQGLLKSAWLSRAASAPIAGFDSASAREALSSRFYQKRFFVDKNQHAIDRLRQLLAQALNYPPPMDAPDYGLSRQDFMPQNSEPYLLFLHGTTWPSKHWPEPFWRTLLEQIKLPVRLPFGNAAEQARAQRLAAGLKQVQVLPPLDLNGMASAIAGARACVAVDSGLGHLAAALSVPCLSLYGPTLPARVGTRGANQQHLCAISEHSGRGDRYQPCFDSLLPEQVGKALQTLLDKSA</sequence>
<keyword evidence="7" id="KW-0448">Lipopolysaccharide biosynthesis</keyword>
<evidence type="ECO:0000256" key="3">
    <source>
        <dbReference type="ARBA" id="ARBA00022475"/>
    </source>
</evidence>